<dbReference type="Gramene" id="OMO94281">
    <property type="protein sequence ID" value="OMO94281"/>
    <property type="gene ID" value="CCACVL1_06071"/>
</dbReference>
<name>A0A1R3JHI5_COCAP</name>
<keyword evidence="3" id="KW-1185">Reference proteome</keyword>
<evidence type="ECO:0000256" key="1">
    <source>
        <dbReference type="SAM" id="MobiDB-lite"/>
    </source>
</evidence>
<accession>A0A1R3JHI5</accession>
<dbReference type="OMA" id="TNTDMAF"/>
<feature type="region of interest" description="Disordered" evidence="1">
    <location>
        <begin position="1"/>
        <end position="24"/>
    </location>
</feature>
<dbReference type="AlphaFoldDB" id="A0A1R3JHI5"/>
<dbReference type="STRING" id="210143.A0A1R3JHI5"/>
<sequence>MPRVDAQVQPRTRERDGAGFAVDRANRERVKQPMRVKVGKLKLFKVMFLVQCGLVVDALSANNAISIQSFSCSFSLKL</sequence>
<proteinExistence type="predicted"/>
<protein>
    <submittedName>
        <fullName evidence="2">Uncharacterized protein</fullName>
    </submittedName>
</protein>
<reference evidence="2 3" key="1">
    <citation type="submission" date="2013-09" db="EMBL/GenBank/DDBJ databases">
        <title>Corchorus capsularis genome sequencing.</title>
        <authorList>
            <person name="Alam M."/>
            <person name="Haque M.S."/>
            <person name="Islam M.S."/>
            <person name="Emdad E.M."/>
            <person name="Islam M.M."/>
            <person name="Ahmed B."/>
            <person name="Halim A."/>
            <person name="Hossen Q.M.M."/>
            <person name="Hossain M.Z."/>
            <person name="Ahmed R."/>
            <person name="Khan M.M."/>
            <person name="Islam R."/>
            <person name="Rashid M.M."/>
            <person name="Khan S.A."/>
            <person name="Rahman M.S."/>
            <person name="Alam M."/>
        </authorList>
    </citation>
    <scope>NUCLEOTIDE SEQUENCE [LARGE SCALE GENOMIC DNA]</scope>
    <source>
        <strain evidence="3">cv. CVL-1</strain>
        <tissue evidence="2">Whole seedling</tissue>
    </source>
</reference>
<organism evidence="2 3">
    <name type="scientific">Corchorus capsularis</name>
    <name type="common">Jute</name>
    <dbReference type="NCBI Taxonomy" id="210143"/>
    <lineage>
        <taxon>Eukaryota</taxon>
        <taxon>Viridiplantae</taxon>
        <taxon>Streptophyta</taxon>
        <taxon>Embryophyta</taxon>
        <taxon>Tracheophyta</taxon>
        <taxon>Spermatophyta</taxon>
        <taxon>Magnoliopsida</taxon>
        <taxon>eudicotyledons</taxon>
        <taxon>Gunneridae</taxon>
        <taxon>Pentapetalae</taxon>
        <taxon>rosids</taxon>
        <taxon>malvids</taxon>
        <taxon>Malvales</taxon>
        <taxon>Malvaceae</taxon>
        <taxon>Grewioideae</taxon>
        <taxon>Apeibeae</taxon>
        <taxon>Corchorus</taxon>
    </lineage>
</organism>
<gene>
    <name evidence="2" type="ORF">CCACVL1_06071</name>
</gene>
<dbReference type="EMBL" id="AWWV01007906">
    <property type="protein sequence ID" value="OMO94281.1"/>
    <property type="molecule type" value="Genomic_DNA"/>
</dbReference>
<comment type="caution">
    <text evidence="2">The sequence shown here is derived from an EMBL/GenBank/DDBJ whole genome shotgun (WGS) entry which is preliminary data.</text>
</comment>
<dbReference type="Proteomes" id="UP000188268">
    <property type="component" value="Unassembled WGS sequence"/>
</dbReference>
<evidence type="ECO:0000313" key="2">
    <source>
        <dbReference type="EMBL" id="OMO94281.1"/>
    </source>
</evidence>
<evidence type="ECO:0000313" key="3">
    <source>
        <dbReference type="Proteomes" id="UP000188268"/>
    </source>
</evidence>